<evidence type="ECO:0000313" key="2">
    <source>
        <dbReference type="EMBL" id="ROR80348.1"/>
    </source>
</evidence>
<organism evidence="2 3">
    <name type="scientific">Plantibacter flavus</name>
    <dbReference type="NCBI Taxonomy" id="150123"/>
    <lineage>
        <taxon>Bacteria</taxon>
        <taxon>Bacillati</taxon>
        <taxon>Actinomycetota</taxon>
        <taxon>Actinomycetes</taxon>
        <taxon>Micrococcales</taxon>
        <taxon>Microbacteriaceae</taxon>
        <taxon>Plantibacter</taxon>
    </lineage>
</organism>
<dbReference type="SUPFAM" id="SSF53067">
    <property type="entry name" value="Actin-like ATPase domain"/>
    <property type="match status" value="1"/>
</dbReference>
<dbReference type="AlphaFoldDB" id="A0A3N2BYL8"/>
<comment type="caution">
    <text evidence="2">The sequence shown here is derived from an EMBL/GenBank/DDBJ whole genome shotgun (WGS) entry which is preliminary data.</text>
</comment>
<dbReference type="GO" id="GO:0016301">
    <property type="term" value="F:kinase activity"/>
    <property type="evidence" value="ECO:0007669"/>
    <property type="project" value="UniProtKB-KW"/>
</dbReference>
<dbReference type="PANTHER" id="PTHR18964">
    <property type="entry name" value="ROK (REPRESSOR, ORF, KINASE) FAMILY"/>
    <property type="match status" value="1"/>
</dbReference>
<protein>
    <submittedName>
        <fullName evidence="2">Glucokinase</fullName>
    </submittedName>
</protein>
<dbReference type="EMBL" id="RKHL01000001">
    <property type="protein sequence ID" value="ROR80348.1"/>
    <property type="molecule type" value="Genomic_DNA"/>
</dbReference>
<proteinExistence type="inferred from homology"/>
<accession>A0A3N2BYL8</accession>
<dbReference type="Pfam" id="PF00480">
    <property type="entry name" value="ROK"/>
    <property type="match status" value="1"/>
</dbReference>
<dbReference type="InterPro" id="IPR043129">
    <property type="entry name" value="ATPase_NBD"/>
</dbReference>
<dbReference type="Gene3D" id="3.30.420.40">
    <property type="match status" value="2"/>
</dbReference>
<evidence type="ECO:0000256" key="1">
    <source>
        <dbReference type="ARBA" id="ARBA00006479"/>
    </source>
</evidence>
<dbReference type="InterPro" id="IPR000600">
    <property type="entry name" value="ROK"/>
</dbReference>
<gene>
    <name evidence="2" type="ORF">EDD42_0387</name>
</gene>
<keyword evidence="2" id="KW-0808">Transferase</keyword>
<comment type="similarity">
    <text evidence="1">Belongs to the ROK (NagC/XylR) family.</text>
</comment>
<dbReference type="PANTHER" id="PTHR18964:SF169">
    <property type="entry name" value="N-ACETYLMANNOSAMINE KINASE"/>
    <property type="match status" value="1"/>
</dbReference>
<keyword evidence="3" id="KW-1185">Reference proteome</keyword>
<keyword evidence="2" id="KW-0418">Kinase</keyword>
<dbReference type="Proteomes" id="UP000266915">
    <property type="component" value="Unassembled WGS sequence"/>
</dbReference>
<sequence>MTLADMTAERDPSGSVALAVDLGGTKVEAALVTAEGVVVDGSAHRAPTGPDAGRRALEDAVDRVVLASIAHLPDGSALVGVGVGSAGPVDLGRGTVSPKNLPRLHGFDLRTHVARLLPDAPVVVRLDGTCIALAEHWLGATRGTENSMAMIVSTGVGGGIILHGRLIAGRSGNAGHIGQVQIASRVPGESADDATLERIASGPRSVAWARTRGWDGHTGEELAVDAAAGDPVARSAVVRSATAVGQAIASAATLLDLEAVAVGGGFTAVSTDYLDLVRVAVQDAIVLDYAAGVVVTGSALDGAGPILGAAALVHRPEALGLPPLDPMHHPRRRSLAR</sequence>
<evidence type="ECO:0000313" key="3">
    <source>
        <dbReference type="Proteomes" id="UP000266915"/>
    </source>
</evidence>
<name>A0A3N2BYL8_9MICO</name>
<reference evidence="2 3" key="1">
    <citation type="submission" date="2018-11" db="EMBL/GenBank/DDBJ databases">
        <title>Sequencing the genomes of 1000 actinobacteria strains.</title>
        <authorList>
            <person name="Klenk H.-P."/>
        </authorList>
    </citation>
    <scope>NUCLEOTIDE SEQUENCE [LARGE SCALE GENOMIC DNA]</scope>
    <source>
        <strain evidence="2 3">DSM 14012</strain>
    </source>
</reference>